<sequence length="423" mass="48023">MELFNGPYLSEFFKAHLKAMRGEIAALSPQEVDKTDRDGWIDYFTSRYELDPLALYPDTLEIDQLAEKTVKRRNPWPGAAALGEPEYFDVPGVRASCKVCFSGNVELLKYIPSCSTLRDFTVTRMERPGQNGIGYLHLSMENELRNVSGDSITNYFEDEIQAFAKEMEYSARDTIQFNAGLRANVETEVDKRITSINKFATLRQSLNLPLNRIEGAPVAKPIPLVRKRIVFNKPVPDAKAGEGPAYAINDADYKHIIEIIDGCCSTWETSPATYAVHDEEDLRQMILGLLNSHYENATGETFRNRGKTDIYIPYENHAAYIAECKVWRGKSAFLKAVEQLFSYTTWRDTKVSVIIFNKHVADYQKVIREIGNALDERAAQVARSPQSAQWSCLIQNSEDGRLMHTTVQAFNLYSPESSKRKRT</sequence>
<dbReference type="OrthoDB" id="5447244at2"/>
<dbReference type="AlphaFoldDB" id="A0A1H1LXB2"/>
<evidence type="ECO:0000313" key="1">
    <source>
        <dbReference type="EMBL" id="SDR79153.1"/>
    </source>
</evidence>
<gene>
    <name evidence="1" type="ORF">SAMN04489857_1184</name>
</gene>
<proteinExistence type="predicted"/>
<evidence type="ECO:0000313" key="2">
    <source>
        <dbReference type="Proteomes" id="UP000199480"/>
    </source>
</evidence>
<accession>A0A1H1LXB2</accession>
<protein>
    <submittedName>
        <fullName evidence="1">Uncharacterized protein</fullName>
    </submittedName>
</protein>
<name>A0A1H1LXB2_9ACTN</name>
<dbReference type="Proteomes" id="UP000199480">
    <property type="component" value="Chromosome I"/>
</dbReference>
<dbReference type="EMBL" id="LT629759">
    <property type="protein sequence ID" value="SDR79153.1"/>
    <property type="molecule type" value="Genomic_DNA"/>
</dbReference>
<reference evidence="2" key="1">
    <citation type="submission" date="2016-10" db="EMBL/GenBank/DDBJ databases">
        <authorList>
            <person name="Varghese N."/>
            <person name="Submissions S."/>
        </authorList>
    </citation>
    <scope>NUCLEOTIDE SEQUENCE [LARGE SCALE GENOMIC DNA]</scope>
    <source>
        <strain evidence="2">DSM 22620</strain>
    </source>
</reference>
<organism evidence="1 2">
    <name type="scientific">Parafannyhessea umbonata</name>
    <dbReference type="NCBI Taxonomy" id="604330"/>
    <lineage>
        <taxon>Bacteria</taxon>
        <taxon>Bacillati</taxon>
        <taxon>Actinomycetota</taxon>
        <taxon>Coriobacteriia</taxon>
        <taxon>Coriobacteriales</taxon>
        <taxon>Atopobiaceae</taxon>
        <taxon>Parafannyhessea</taxon>
    </lineage>
</organism>
<dbReference type="RefSeq" id="WP_090862499.1">
    <property type="nucleotide sequence ID" value="NZ_LT629759.1"/>
</dbReference>
<dbReference type="GeneID" id="78500539"/>